<dbReference type="GO" id="GO:0046872">
    <property type="term" value="F:metal ion binding"/>
    <property type="evidence" value="ECO:0007669"/>
    <property type="project" value="UniProtKB-KW"/>
</dbReference>
<evidence type="ECO:0008006" key="8">
    <source>
        <dbReference type="Google" id="ProtNLM"/>
    </source>
</evidence>
<dbReference type="GO" id="GO:0005737">
    <property type="term" value="C:cytoplasm"/>
    <property type="evidence" value="ECO:0007669"/>
    <property type="project" value="TreeGrafter"/>
</dbReference>
<dbReference type="Gene3D" id="3.40.50.300">
    <property type="entry name" value="P-loop containing nucleotide triphosphate hydrolases"/>
    <property type="match status" value="1"/>
</dbReference>
<dbReference type="PANTHER" id="PTHR10218:SF360">
    <property type="entry name" value="GUANINE NUCLEOTIDE-BINDING PROTEIN SUBUNIT ALPHA HOMOLOG"/>
    <property type="match status" value="1"/>
</dbReference>
<dbReference type="SUPFAM" id="SSF52540">
    <property type="entry name" value="P-loop containing nucleoside triphosphate hydrolases"/>
    <property type="match status" value="1"/>
</dbReference>
<dbReference type="GO" id="GO:0001664">
    <property type="term" value="F:G protein-coupled receptor binding"/>
    <property type="evidence" value="ECO:0007669"/>
    <property type="project" value="TreeGrafter"/>
</dbReference>
<dbReference type="GO" id="GO:0005834">
    <property type="term" value="C:heterotrimeric G-protein complex"/>
    <property type="evidence" value="ECO:0007669"/>
    <property type="project" value="TreeGrafter"/>
</dbReference>
<dbReference type="PROSITE" id="PS51882">
    <property type="entry name" value="G_ALPHA"/>
    <property type="match status" value="1"/>
</dbReference>
<dbReference type="SMART" id="SM00275">
    <property type="entry name" value="G_alpha"/>
    <property type="match status" value="1"/>
</dbReference>
<keyword evidence="2 4" id="KW-0342">GTP-binding</keyword>
<dbReference type="Pfam" id="PF00503">
    <property type="entry name" value="G-alpha"/>
    <property type="match status" value="1"/>
</dbReference>
<keyword evidence="5" id="KW-0460">Magnesium</keyword>
<dbReference type="GO" id="GO:0005525">
    <property type="term" value="F:GTP binding"/>
    <property type="evidence" value="ECO:0007669"/>
    <property type="project" value="UniProtKB-KW"/>
</dbReference>
<dbReference type="PRINTS" id="PR00318">
    <property type="entry name" value="GPROTEINA"/>
</dbReference>
<feature type="binding site" evidence="4">
    <location>
        <begin position="143"/>
        <end position="146"/>
    </location>
    <ligand>
        <name>GTP</name>
        <dbReference type="ChEBI" id="CHEBI:37565"/>
    </ligand>
</feature>
<gene>
    <name evidence="6" type="ORF">EWM64_g10909</name>
</gene>
<feature type="binding site" evidence="4">
    <location>
        <begin position="19"/>
        <end position="20"/>
    </location>
    <ligand>
        <name>GTP</name>
        <dbReference type="ChEBI" id="CHEBI:37565"/>
    </ligand>
</feature>
<organism evidence="6 7">
    <name type="scientific">Hericium alpestre</name>
    <dbReference type="NCBI Taxonomy" id="135208"/>
    <lineage>
        <taxon>Eukaryota</taxon>
        <taxon>Fungi</taxon>
        <taxon>Dikarya</taxon>
        <taxon>Basidiomycota</taxon>
        <taxon>Agaricomycotina</taxon>
        <taxon>Agaricomycetes</taxon>
        <taxon>Russulales</taxon>
        <taxon>Hericiaceae</taxon>
        <taxon>Hericium</taxon>
    </lineage>
</organism>
<feature type="binding site" evidence="5">
    <location>
        <position position="50"/>
    </location>
    <ligand>
        <name>Mg(2+)</name>
        <dbReference type="ChEBI" id="CHEBI:18420"/>
    </ligand>
</feature>
<evidence type="ECO:0000313" key="7">
    <source>
        <dbReference type="Proteomes" id="UP000298061"/>
    </source>
</evidence>
<dbReference type="Proteomes" id="UP000298061">
    <property type="component" value="Unassembled WGS sequence"/>
</dbReference>
<dbReference type="FunFam" id="3.40.50.300:FF:000720">
    <property type="entry name" value="Guanine nucleotide-binding protein G(k) subunit alpha"/>
    <property type="match status" value="1"/>
</dbReference>
<dbReference type="AlphaFoldDB" id="A0A4Y9ZH01"/>
<evidence type="ECO:0000256" key="3">
    <source>
        <dbReference type="ARBA" id="ARBA00023224"/>
    </source>
</evidence>
<keyword evidence="3" id="KW-0807">Transducer</keyword>
<dbReference type="InterPro" id="IPR027417">
    <property type="entry name" value="P-loop_NTPase"/>
</dbReference>
<dbReference type="Gene3D" id="1.10.400.10">
    <property type="entry name" value="GI Alpha 1, domain 2-like"/>
    <property type="match status" value="1"/>
</dbReference>
<keyword evidence="5" id="KW-0479">Metal-binding</keyword>
<accession>A0A4Y9ZH01</accession>
<dbReference type="PANTHER" id="PTHR10218">
    <property type="entry name" value="GTP-BINDING PROTEIN ALPHA SUBUNIT"/>
    <property type="match status" value="1"/>
</dbReference>
<dbReference type="GO" id="GO:0031683">
    <property type="term" value="F:G-protein beta/gamma-subunit complex binding"/>
    <property type="evidence" value="ECO:0007669"/>
    <property type="project" value="InterPro"/>
</dbReference>
<evidence type="ECO:0000313" key="6">
    <source>
        <dbReference type="EMBL" id="TFY73103.1"/>
    </source>
</evidence>
<protein>
    <recommendedName>
        <fullName evidence="8">G-alpha-domain-containing protein</fullName>
    </recommendedName>
</protein>
<dbReference type="InterPro" id="IPR001019">
    <property type="entry name" value="Gprotein_alpha_su"/>
</dbReference>
<dbReference type="OrthoDB" id="5817230at2759"/>
<evidence type="ECO:0000256" key="5">
    <source>
        <dbReference type="PIRSR" id="PIRSR601019-2"/>
    </source>
</evidence>
<keyword evidence="1 4" id="KW-0547">Nucleotide-binding</keyword>
<name>A0A4Y9ZH01_9AGAM</name>
<dbReference type="EMBL" id="SFCI01003298">
    <property type="protein sequence ID" value="TFY73103.1"/>
    <property type="molecule type" value="Genomic_DNA"/>
</dbReference>
<dbReference type="GO" id="GO:0007188">
    <property type="term" value="P:adenylate cyclase-modulating G protein-coupled receptor signaling pathway"/>
    <property type="evidence" value="ECO:0007669"/>
    <property type="project" value="TreeGrafter"/>
</dbReference>
<keyword evidence="7" id="KW-1185">Reference proteome</keyword>
<dbReference type="GO" id="GO:0003924">
    <property type="term" value="F:GTPase activity"/>
    <property type="evidence" value="ECO:0007669"/>
    <property type="project" value="InterPro"/>
</dbReference>
<proteinExistence type="predicted"/>
<evidence type="ECO:0000256" key="4">
    <source>
        <dbReference type="PIRSR" id="PIRSR601019-1"/>
    </source>
</evidence>
<dbReference type="SUPFAM" id="SSF47895">
    <property type="entry name" value="Transducin (alpha subunit), insertion domain"/>
    <property type="match status" value="1"/>
</dbReference>
<dbReference type="STRING" id="135208.A0A4Y9ZH01"/>
<feature type="non-terminal residue" evidence="6">
    <location>
        <position position="1"/>
    </location>
</feature>
<sequence length="252" mass="29346">WADPVVQAVLARRNMRMQDSPGFFLDDLDRIASREYEPSDDDVVRARLRTMGVQQYNFVFEKGRELGREWIMYDVGGARSRRAAWYPYFMDVNAIIFLAPISVFDEQLEEDHRVNRLEDSYILWRAVCASKLLSKVQLILFLNKCDLLQRKLKRGTEIRKYVPTYGDRANDLPAAAKCMSPARLRSPFLRPNTNLFTDFRTQFREISRKHSTEPRGFYSFLTSVVDTKSTAITLGTVREGIMRNQLQDAELI</sequence>
<reference evidence="6 7" key="1">
    <citation type="submission" date="2019-02" db="EMBL/GenBank/DDBJ databases">
        <title>Genome sequencing of the rare red list fungi Hericium alpestre (H. flagellum).</title>
        <authorList>
            <person name="Buettner E."/>
            <person name="Kellner H."/>
        </authorList>
    </citation>
    <scope>NUCLEOTIDE SEQUENCE [LARGE SCALE GENOMIC DNA]</scope>
    <source>
        <strain evidence="6 7">DSM 108284</strain>
    </source>
</reference>
<evidence type="ECO:0000256" key="2">
    <source>
        <dbReference type="ARBA" id="ARBA00023134"/>
    </source>
</evidence>
<evidence type="ECO:0000256" key="1">
    <source>
        <dbReference type="ARBA" id="ARBA00022741"/>
    </source>
</evidence>
<dbReference type="InterPro" id="IPR011025">
    <property type="entry name" value="GproteinA_insert"/>
</dbReference>
<comment type="caution">
    <text evidence="6">The sequence shown here is derived from an EMBL/GenBank/DDBJ whole genome shotgun (WGS) entry which is preliminary data.</text>
</comment>